<dbReference type="Gene3D" id="2.30.110.10">
    <property type="entry name" value="Electron Transport, Fmn-binding Protein, Chain A"/>
    <property type="match status" value="1"/>
</dbReference>
<dbReference type="PANTHER" id="PTHR39428:SF3">
    <property type="entry name" value="DEAZAFLAVIN-DEPENDENT NITROREDUCTASE"/>
    <property type="match status" value="1"/>
</dbReference>
<evidence type="ECO:0000256" key="2">
    <source>
        <dbReference type="ARBA" id="ARBA00049106"/>
    </source>
</evidence>
<evidence type="ECO:0000313" key="4">
    <source>
        <dbReference type="Proteomes" id="UP000676079"/>
    </source>
</evidence>
<organism evidence="3 4">
    <name type="scientific">Nocardiopsis changdeensis</name>
    <dbReference type="NCBI Taxonomy" id="2831969"/>
    <lineage>
        <taxon>Bacteria</taxon>
        <taxon>Bacillati</taxon>
        <taxon>Actinomycetota</taxon>
        <taxon>Actinomycetes</taxon>
        <taxon>Streptosporangiales</taxon>
        <taxon>Nocardiopsidaceae</taxon>
        <taxon>Nocardiopsis</taxon>
    </lineage>
</organism>
<reference evidence="3 4" key="1">
    <citation type="submission" date="2021-05" db="EMBL/GenBank/DDBJ databases">
        <title>Direct Submission.</title>
        <authorList>
            <person name="Li K."/>
            <person name="Gao J."/>
        </authorList>
    </citation>
    <scope>NUCLEOTIDE SEQUENCE [LARGE SCALE GENOMIC DNA]</scope>
    <source>
        <strain evidence="3 4">Mg02</strain>
    </source>
</reference>
<comment type="catalytic activity">
    <reaction evidence="2">
        <text>oxidized coenzyme F420-(gamma-L-Glu)(n) + a quinol + H(+) = reduced coenzyme F420-(gamma-L-Glu)(n) + a quinone</text>
        <dbReference type="Rhea" id="RHEA:39663"/>
        <dbReference type="Rhea" id="RHEA-COMP:12939"/>
        <dbReference type="Rhea" id="RHEA-COMP:14378"/>
        <dbReference type="ChEBI" id="CHEBI:15378"/>
        <dbReference type="ChEBI" id="CHEBI:24646"/>
        <dbReference type="ChEBI" id="CHEBI:132124"/>
        <dbReference type="ChEBI" id="CHEBI:133980"/>
        <dbReference type="ChEBI" id="CHEBI:139511"/>
    </reaction>
</comment>
<dbReference type="RefSeq" id="WP_220561195.1">
    <property type="nucleotide sequence ID" value="NZ_CP074133.1"/>
</dbReference>
<keyword evidence="4" id="KW-1185">Reference proteome</keyword>
<evidence type="ECO:0000313" key="3">
    <source>
        <dbReference type="EMBL" id="QUX25572.1"/>
    </source>
</evidence>
<evidence type="ECO:0000256" key="1">
    <source>
        <dbReference type="ARBA" id="ARBA00008710"/>
    </source>
</evidence>
<dbReference type="InterPro" id="IPR004378">
    <property type="entry name" value="F420H2_quin_Rdtase"/>
</dbReference>
<dbReference type="InterPro" id="IPR012349">
    <property type="entry name" value="Split_barrel_FMN-bd"/>
</dbReference>
<dbReference type="Pfam" id="PF04075">
    <property type="entry name" value="F420H2_quin_red"/>
    <property type="match status" value="1"/>
</dbReference>
<comment type="similarity">
    <text evidence="1">Belongs to the F420H(2)-dependent quinone reductase family.</text>
</comment>
<accession>A0ABX8BU82</accession>
<name>A0ABX8BU82_9ACTN</name>
<dbReference type="Proteomes" id="UP000676079">
    <property type="component" value="Chromosome"/>
</dbReference>
<dbReference type="EMBL" id="CP074133">
    <property type="protein sequence ID" value="QUX25572.1"/>
    <property type="molecule type" value="Genomic_DNA"/>
</dbReference>
<protein>
    <submittedName>
        <fullName evidence="3">Nitroreductase family deazaflavin-dependent oxidoreductase</fullName>
    </submittedName>
</protein>
<dbReference type="NCBIfam" id="TIGR00026">
    <property type="entry name" value="hi_GC_TIGR00026"/>
    <property type="match status" value="1"/>
</dbReference>
<gene>
    <name evidence="3" type="ORF">KGD84_15820</name>
</gene>
<dbReference type="PANTHER" id="PTHR39428">
    <property type="entry name" value="F420H(2)-DEPENDENT QUINONE REDUCTASE RV1261C"/>
    <property type="match status" value="1"/>
</dbReference>
<proteinExistence type="inferred from homology"/>
<sequence length="148" mass="16463">MSTPADSGPIDSPDPSVAEHVRRYIATGGASGYLEGGTTNLVLTHRGRTSGRLYRTGLFFGTDGDSLVLVASGAAITHTHPQWYLNVTAHPEVEVQVRDRRLRMRARTARGAERERLWAMMAERAPVYRTYYEPRTRRTIPVVVLDPA</sequence>